<gene>
    <name evidence="7" type="ORF">SASPL_146158</name>
</gene>
<reference evidence="7" key="1">
    <citation type="submission" date="2018-01" db="EMBL/GenBank/DDBJ databases">
        <authorList>
            <person name="Mao J.F."/>
        </authorList>
    </citation>
    <scope>NUCLEOTIDE SEQUENCE</scope>
    <source>
        <strain evidence="7">Huo1</strain>
        <tissue evidence="7">Leaf</tissue>
    </source>
</reference>
<protein>
    <recommendedName>
        <fullName evidence="6">SWIM-type domain-containing protein</fullName>
    </recommendedName>
</protein>
<keyword evidence="8" id="KW-1185">Reference proteome</keyword>
<dbReference type="InterPro" id="IPR007527">
    <property type="entry name" value="Znf_SWIM"/>
</dbReference>
<keyword evidence="1" id="KW-0479">Metal-binding</keyword>
<dbReference type="InterPro" id="IPR004330">
    <property type="entry name" value="FAR1_DNA_bnd_dom"/>
</dbReference>
<evidence type="ECO:0000313" key="7">
    <source>
        <dbReference type="EMBL" id="KAG6395513.1"/>
    </source>
</evidence>
<dbReference type="AlphaFoldDB" id="A0A8X8WIB3"/>
<evidence type="ECO:0000259" key="6">
    <source>
        <dbReference type="PROSITE" id="PS50966"/>
    </source>
</evidence>
<organism evidence="7">
    <name type="scientific">Salvia splendens</name>
    <name type="common">Scarlet sage</name>
    <dbReference type="NCBI Taxonomy" id="180675"/>
    <lineage>
        <taxon>Eukaryota</taxon>
        <taxon>Viridiplantae</taxon>
        <taxon>Streptophyta</taxon>
        <taxon>Embryophyta</taxon>
        <taxon>Tracheophyta</taxon>
        <taxon>Spermatophyta</taxon>
        <taxon>Magnoliopsida</taxon>
        <taxon>eudicotyledons</taxon>
        <taxon>Gunneridae</taxon>
        <taxon>Pentapetalae</taxon>
        <taxon>asterids</taxon>
        <taxon>lamiids</taxon>
        <taxon>Lamiales</taxon>
        <taxon>Lamiaceae</taxon>
        <taxon>Nepetoideae</taxon>
        <taxon>Mentheae</taxon>
        <taxon>Salviinae</taxon>
        <taxon>Salvia</taxon>
        <taxon>Salvia subgen. Calosphace</taxon>
        <taxon>core Calosphace</taxon>
    </lineage>
</organism>
<accession>A0A8X8WIB3</accession>
<evidence type="ECO:0000313" key="8">
    <source>
        <dbReference type="Proteomes" id="UP000298416"/>
    </source>
</evidence>
<evidence type="ECO:0000256" key="3">
    <source>
        <dbReference type="ARBA" id="ARBA00022833"/>
    </source>
</evidence>
<dbReference type="InterPro" id="IPR006564">
    <property type="entry name" value="Znf_PMZ"/>
</dbReference>
<dbReference type="Proteomes" id="UP000298416">
    <property type="component" value="Unassembled WGS sequence"/>
</dbReference>
<feature type="domain" description="SWIM-type" evidence="6">
    <location>
        <begin position="324"/>
        <end position="362"/>
    </location>
</feature>
<dbReference type="Pfam" id="PF10551">
    <property type="entry name" value="MULE"/>
    <property type="match status" value="1"/>
</dbReference>
<dbReference type="EMBL" id="PNBA02000017">
    <property type="protein sequence ID" value="KAG6395513.1"/>
    <property type="molecule type" value="Genomic_DNA"/>
</dbReference>
<feature type="region of interest" description="Disordered" evidence="5">
    <location>
        <begin position="443"/>
        <end position="478"/>
    </location>
</feature>
<dbReference type="InterPro" id="IPR018289">
    <property type="entry name" value="MULE_transposase_dom"/>
</dbReference>
<dbReference type="SMART" id="SM00575">
    <property type="entry name" value="ZnF_PMZ"/>
    <property type="match status" value="1"/>
</dbReference>
<comment type="caution">
    <text evidence="7">The sequence shown here is derived from an EMBL/GenBank/DDBJ whole genome shotgun (WGS) entry which is preliminary data.</text>
</comment>
<keyword evidence="3" id="KW-0862">Zinc</keyword>
<dbReference type="Pfam" id="PF04434">
    <property type="entry name" value="SWIM"/>
    <property type="match status" value="1"/>
</dbReference>
<dbReference type="PANTHER" id="PTHR47718">
    <property type="entry name" value="OS01G0519700 PROTEIN"/>
    <property type="match status" value="1"/>
</dbReference>
<feature type="region of interest" description="Disordered" evidence="5">
    <location>
        <begin position="581"/>
        <end position="608"/>
    </location>
</feature>
<dbReference type="GO" id="GO:0008270">
    <property type="term" value="F:zinc ion binding"/>
    <property type="evidence" value="ECO:0007669"/>
    <property type="project" value="UniProtKB-KW"/>
</dbReference>
<evidence type="ECO:0000256" key="5">
    <source>
        <dbReference type="SAM" id="MobiDB-lite"/>
    </source>
</evidence>
<evidence type="ECO:0000256" key="1">
    <source>
        <dbReference type="ARBA" id="ARBA00022723"/>
    </source>
</evidence>
<feature type="compositionally biased region" description="Polar residues" evidence="5">
    <location>
        <begin position="444"/>
        <end position="455"/>
    </location>
</feature>
<evidence type="ECO:0000256" key="2">
    <source>
        <dbReference type="ARBA" id="ARBA00022771"/>
    </source>
</evidence>
<reference evidence="7" key="2">
    <citation type="submission" date="2020-08" db="EMBL/GenBank/DDBJ databases">
        <title>Plant Genome Project.</title>
        <authorList>
            <person name="Zhang R.-G."/>
        </authorList>
    </citation>
    <scope>NUCLEOTIDE SEQUENCE</scope>
    <source>
        <strain evidence="7">Huo1</strain>
        <tissue evidence="7">Leaf</tissue>
    </source>
</reference>
<name>A0A8X8WIB3_SALSN</name>
<dbReference type="Pfam" id="PF03101">
    <property type="entry name" value="FAR1"/>
    <property type="match status" value="1"/>
</dbReference>
<evidence type="ECO:0000256" key="4">
    <source>
        <dbReference type="PROSITE-ProRule" id="PRU00325"/>
    </source>
</evidence>
<dbReference type="PROSITE" id="PS50966">
    <property type="entry name" value="ZF_SWIM"/>
    <property type="match status" value="1"/>
</dbReference>
<proteinExistence type="predicted"/>
<sequence>MNDELHIPQTANDRKPEIGMKFASIDDAFEFYNQYAREAGFSARISNSKKNKMNEVVWKQFVCFKAGQIDEVRSKNRASSGGPIKKRARGEVRTDCKAKISIVKQQTGPYWSISLFTECHNHGLSTPLKVHLLRSHRSVSAAKRVLTQQFSEANIPTCQQMQLMEIEHGGPESVGCTERDIRNLERDMRDEQKGINAETLVEFFTSEKEKNSSFFFDYETDSDNRFKRCFWADHKSRSAYNVFGDVVVFDSTYNTNNDEKTESYLWLLNKFMEAMPTRAPKAIITDQDPAMTKALAQVLPKTHTTTRDDIMMYNVVSFQSSSSKPRQLMHDRQRDHISCSCGKFEFDGIPCRHMLAFFRISQIFELPKKYILKRWTQEAKIGVVYALDDENTNDDPTRLLMTRRSKLSYKASILIDYASLTDEGTKFLNKQLDSLHGKIKEMGASSTTVPSSQTRKNLDKPRNIGDPSNIRTKGCSKRMLSSKEKSTLKSRACHGCGLSGVSHDKLSSSKIILLKKIHKHKIHPTAHPSFLFIKLRNLTDGEKSFTKKSSSATTRSLSEFPTGLQSIVLIVLPLNSPTVKTKFMSQRSPKSADLRRSPTPGCARAPPN</sequence>
<keyword evidence="2 4" id="KW-0863">Zinc-finger</keyword>